<feature type="compositionally biased region" description="Basic and acidic residues" evidence="2">
    <location>
        <begin position="205"/>
        <end position="214"/>
    </location>
</feature>
<dbReference type="KEGG" id="cmo:103495465"/>
<dbReference type="PANTHER" id="PTHR33155">
    <property type="entry name" value="FANTASTIC FOUR-LIKE PROTEIN (DUF3049)"/>
    <property type="match status" value="1"/>
</dbReference>
<dbReference type="InterPro" id="IPR021410">
    <property type="entry name" value="FAF"/>
</dbReference>
<feature type="region of interest" description="Disordered" evidence="2">
    <location>
        <begin position="205"/>
        <end position="252"/>
    </location>
</feature>
<organism evidence="4 5">
    <name type="scientific">Cucumis melo</name>
    <name type="common">Muskmelon</name>
    <dbReference type="NCBI Taxonomy" id="3656"/>
    <lineage>
        <taxon>Eukaryota</taxon>
        <taxon>Viridiplantae</taxon>
        <taxon>Streptophyta</taxon>
        <taxon>Embryophyta</taxon>
        <taxon>Tracheophyta</taxon>
        <taxon>Spermatophyta</taxon>
        <taxon>Magnoliopsida</taxon>
        <taxon>eudicotyledons</taxon>
        <taxon>Gunneridae</taxon>
        <taxon>Pentapetalae</taxon>
        <taxon>rosids</taxon>
        <taxon>fabids</taxon>
        <taxon>Cucurbitales</taxon>
        <taxon>Cucurbitaceae</taxon>
        <taxon>Benincaseae</taxon>
        <taxon>Cucumis</taxon>
    </lineage>
</organism>
<dbReference type="eggNOG" id="ENOG502RZIF">
    <property type="taxonomic scope" value="Eukaryota"/>
</dbReference>
<feature type="compositionally biased region" description="Low complexity" evidence="2">
    <location>
        <begin position="65"/>
        <end position="78"/>
    </location>
</feature>
<dbReference type="AlphaFoldDB" id="A0A1S3C034"/>
<dbReference type="GeneID" id="103495465"/>
<name>A0A1S3C034_CUCME</name>
<evidence type="ECO:0000313" key="4">
    <source>
        <dbReference type="Proteomes" id="UP001652600"/>
    </source>
</evidence>
<proteinExistence type="inferred from homology"/>
<gene>
    <name evidence="5" type="primary">LOC103495465</name>
</gene>
<feature type="domain" description="FAF" evidence="3">
    <location>
        <begin position="146"/>
        <end position="199"/>
    </location>
</feature>
<reference evidence="5" key="1">
    <citation type="submission" date="2025-08" db="UniProtKB">
        <authorList>
            <consortium name="RefSeq"/>
        </authorList>
    </citation>
    <scope>IDENTIFICATION</scope>
    <source>
        <tissue evidence="5">Stem</tissue>
    </source>
</reference>
<accession>A0A1S3C034</accession>
<dbReference type="InParanoid" id="A0A1S3C034"/>
<evidence type="ECO:0000313" key="5">
    <source>
        <dbReference type="RefSeq" id="XP_008455263.2"/>
    </source>
</evidence>
<dbReference type="Proteomes" id="UP001652600">
    <property type="component" value="Chromosome 5"/>
</dbReference>
<feature type="region of interest" description="Disordered" evidence="2">
    <location>
        <begin position="56"/>
        <end position="86"/>
    </location>
</feature>
<evidence type="ECO:0000259" key="3">
    <source>
        <dbReference type="Pfam" id="PF11250"/>
    </source>
</evidence>
<dbReference type="RefSeq" id="XP_008455263.2">
    <property type="nucleotide sequence ID" value="XM_008457041.3"/>
</dbReference>
<dbReference type="Pfam" id="PF11250">
    <property type="entry name" value="FAF"/>
    <property type="match status" value="1"/>
</dbReference>
<dbReference type="PANTHER" id="PTHR33155:SF27">
    <property type="entry name" value="FANTASTIC FOUR-LIKE PROTEIN (DUF3049)"/>
    <property type="match status" value="1"/>
</dbReference>
<feature type="compositionally biased region" description="Acidic residues" evidence="2">
    <location>
        <begin position="215"/>
        <end position="247"/>
    </location>
</feature>
<protein>
    <submittedName>
        <fullName evidence="5">Protein FANTASTIC FOUR 1</fullName>
    </submittedName>
</protein>
<dbReference type="Gramene" id="MELO3C004314.2.1">
    <property type="protein sequence ID" value="MELO3C004314.2.1"/>
    <property type="gene ID" value="MELO3C004314.2"/>
</dbReference>
<sequence length="295" mass="34032">MTMMMSFYKKSLHSFLSFTDNLSSKSSPPFNNSNPHLELHHASSGLGLINSDHNNAMQSNKSPNILESSSLIKPPLSSSRKDPGGVGFMDDVGGGVDGLMSCTESLGFESSDERLVNDELTTMEDNCGGWCMSRVRRRKVVTEERKFPPPLTSLNQHGHPNFYLRSVRKDGRLELTEVRIERTEILRACRGDGRLRLHLIKDEEQGEKDGRDGDNEGGMEEEKEEKKEEEEKEEEEEEKEKEEEEVEGLVKEGKMEFRRYVEMINQQRRHEHHRSHHQHHHQHLDVWRQHCVTTS</sequence>
<dbReference type="InterPro" id="IPR046431">
    <property type="entry name" value="FAF_dom"/>
</dbReference>
<evidence type="ECO:0000256" key="2">
    <source>
        <dbReference type="SAM" id="MobiDB-lite"/>
    </source>
</evidence>
<keyword evidence="4" id="KW-1185">Reference proteome</keyword>
<evidence type="ECO:0000256" key="1">
    <source>
        <dbReference type="ARBA" id="ARBA00008690"/>
    </source>
</evidence>
<comment type="similarity">
    <text evidence="1">Belongs to the fantastic four family.</text>
</comment>